<feature type="chain" id="PRO_5017948588" evidence="1">
    <location>
        <begin position="35"/>
        <end position="82"/>
    </location>
</feature>
<keyword evidence="1" id="KW-0732">Signal</keyword>
<keyword evidence="3" id="KW-1185">Reference proteome</keyword>
<dbReference type="EMBL" id="AP019367">
    <property type="protein sequence ID" value="BBH50832.1"/>
    <property type="molecule type" value="Genomic_DNA"/>
</dbReference>
<accession>A0A3G9K6P1</accession>
<dbReference type="Proteomes" id="UP000273154">
    <property type="component" value="Chromosome"/>
</dbReference>
<evidence type="ECO:0000313" key="3">
    <source>
        <dbReference type="Proteomes" id="UP000273154"/>
    </source>
</evidence>
<evidence type="ECO:0000313" key="2">
    <source>
        <dbReference type="EMBL" id="BBH50832.1"/>
    </source>
</evidence>
<proteinExistence type="predicted"/>
<gene>
    <name evidence="2" type="ORF">Pcatena_14190</name>
</gene>
<sequence length="82" mass="8859">MGHRMSWAGRLRVAFACVAAAMALCLALPTSAHAATTITKVDVGNVWKSLVVGQLVEGFVWTNPCSSRPRAARRGIDMLHMH</sequence>
<name>A0A3G9K6P1_9ACTN</name>
<reference evidence="3" key="1">
    <citation type="submission" date="2018-11" db="EMBL/GenBank/DDBJ databases">
        <title>Comparative genomics of Parolsenella catena and Libanicoccus massiliensis: Reclassification of Libanicoccus massiliensis as Parolsenella massiliensis comb. nov.</title>
        <authorList>
            <person name="Sakamoto M."/>
            <person name="Ikeyama N."/>
            <person name="Murakami T."/>
            <person name="Mori H."/>
            <person name="Yuki M."/>
            <person name="Ohkuma M."/>
        </authorList>
    </citation>
    <scope>NUCLEOTIDE SEQUENCE [LARGE SCALE GENOMIC DNA]</scope>
    <source>
        <strain evidence="3">JCM 31932</strain>
    </source>
</reference>
<dbReference type="AlphaFoldDB" id="A0A3G9K6P1"/>
<dbReference type="KEGG" id="pcat:Pcatena_14190"/>
<evidence type="ECO:0000256" key="1">
    <source>
        <dbReference type="SAM" id="SignalP"/>
    </source>
</evidence>
<feature type="signal peptide" evidence="1">
    <location>
        <begin position="1"/>
        <end position="34"/>
    </location>
</feature>
<protein>
    <submittedName>
        <fullName evidence="2">Uncharacterized protein</fullName>
    </submittedName>
</protein>
<organism evidence="2 3">
    <name type="scientific">Parolsenella catena</name>
    <dbReference type="NCBI Taxonomy" id="2003188"/>
    <lineage>
        <taxon>Bacteria</taxon>
        <taxon>Bacillati</taxon>
        <taxon>Actinomycetota</taxon>
        <taxon>Coriobacteriia</taxon>
        <taxon>Coriobacteriales</taxon>
        <taxon>Atopobiaceae</taxon>
        <taxon>Parolsenella</taxon>
    </lineage>
</organism>